<accession>A0A2H3CWG1</accession>
<organism evidence="1 2">
    <name type="scientific">Armillaria gallica</name>
    <name type="common">Bulbous honey fungus</name>
    <name type="synonym">Armillaria bulbosa</name>
    <dbReference type="NCBI Taxonomy" id="47427"/>
    <lineage>
        <taxon>Eukaryota</taxon>
        <taxon>Fungi</taxon>
        <taxon>Dikarya</taxon>
        <taxon>Basidiomycota</taxon>
        <taxon>Agaricomycotina</taxon>
        <taxon>Agaricomycetes</taxon>
        <taxon>Agaricomycetidae</taxon>
        <taxon>Agaricales</taxon>
        <taxon>Marasmiineae</taxon>
        <taxon>Physalacriaceae</taxon>
        <taxon>Armillaria</taxon>
    </lineage>
</organism>
<protein>
    <submittedName>
        <fullName evidence="1">Uncharacterized protein</fullName>
    </submittedName>
</protein>
<name>A0A2H3CWG1_ARMGA</name>
<sequence length="144" mass="15522">MANPLPHDSPAIMIAETEFSIEGYSNNVESLTIDRVGEITPGLSDPHEPYVHDNLPTVEHNRDLNSLGYNQAPIIPGDTGISHNSIKVEAAESTTHNYNECQPTSSRVLIEDLVTDEDDTDSDSQGLAWPGFEGLGSAWAGSGF</sequence>
<dbReference type="EMBL" id="KZ293686">
    <property type="protein sequence ID" value="PBK86160.1"/>
    <property type="molecule type" value="Genomic_DNA"/>
</dbReference>
<evidence type="ECO:0000313" key="2">
    <source>
        <dbReference type="Proteomes" id="UP000217790"/>
    </source>
</evidence>
<gene>
    <name evidence="1" type="ORF">ARMGADRAFT_1086904</name>
</gene>
<keyword evidence="2" id="KW-1185">Reference proteome</keyword>
<reference evidence="2" key="1">
    <citation type="journal article" date="2017" name="Nat. Ecol. Evol.">
        <title>Genome expansion and lineage-specific genetic innovations in the forest pathogenic fungi Armillaria.</title>
        <authorList>
            <person name="Sipos G."/>
            <person name="Prasanna A.N."/>
            <person name="Walter M.C."/>
            <person name="O'Connor E."/>
            <person name="Balint B."/>
            <person name="Krizsan K."/>
            <person name="Kiss B."/>
            <person name="Hess J."/>
            <person name="Varga T."/>
            <person name="Slot J."/>
            <person name="Riley R."/>
            <person name="Boka B."/>
            <person name="Rigling D."/>
            <person name="Barry K."/>
            <person name="Lee J."/>
            <person name="Mihaltcheva S."/>
            <person name="LaButti K."/>
            <person name="Lipzen A."/>
            <person name="Waldron R."/>
            <person name="Moloney N.M."/>
            <person name="Sperisen C."/>
            <person name="Kredics L."/>
            <person name="Vagvoelgyi C."/>
            <person name="Patrignani A."/>
            <person name="Fitzpatrick D."/>
            <person name="Nagy I."/>
            <person name="Doyle S."/>
            <person name="Anderson J.B."/>
            <person name="Grigoriev I.V."/>
            <person name="Gueldener U."/>
            <person name="Muensterkoetter M."/>
            <person name="Nagy L.G."/>
        </authorList>
    </citation>
    <scope>NUCLEOTIDE SEQUENCE [LARGE SCALE GENOMIC DNA]</scope>
    <source>
        <strain evidence="2">Ar21-2</strain>
    </source>
</reference>
<dbReference type="AlphaFoldDB" id="A0A2H3CWG1"/>
<proteinExistence type="predicted"/>
<evidence type="ECO:0000313" key="1">
    <source>
        <dbReference type="EMBL" id="PBK86160.1"/>
    </source>
</evidence>
<dbReference type="Proteomes" id="UP000217790">
    <property type="component" value="Unassembled WGS sequence"/>
</dbReference>
<dbReference type="InParanoid" id="A0A2H3CWG1"/>